<comment type="similarity">
    <text evidence="1">Belongs to the vitamin-B12 dependent methionine synthase family.</text>
</comment>
<dbReference type="AlphaFoldDB" id="D9QPZ1"/>
<dbReference type="SUPFAM" id="SSF51717">
    <property type="entry name" value="Dihydropteroate synthetase-like"/>
    <property type="match status" value="1"/>
</dbReference>
<dbReference type="NCBIfam" id="NF005719">
    <property type="entry name" value="PRK07535.1"/>
    <property type="match status" value="1"/>
</dbReference>
<proteinExistence type="inferred from homology"/>
<keyword evidence="6" id="KW-0170">Cobalt</keyword>
<keyword evidence="4 8" id="KW-0808">Transferase</keyword>
<protein>
    <submittedName>
        <fullName evidence="8">Methionine synthase</fullName>
        <ecNumber evidence="8">2.1.1.13</ecNumber>
    </submittedName>
</protein>
<dbReference type="InterPro" id="IPR011005">
    <property type="entry name" value="Dihydropteroate_synth-like_sf"/>
</dbReference>
<dbReference type="Gene3D" id="3.20.20.20">
    <property type="entry name" value="Dihydropteroate synthase-like"/>
    <property type="match status" value="1"/>
</dbReference>
<sequence length="265" mass="29225">MIIIGELINTSREEVEPAVKDRDKEFIQELAKKQEEAGVDYVDVNCGTLIREEPEALEWLVETVQEAVDVPLCIDSPDPKAIKQGLEAHEGKALVNSITAEDERYDEVLPLIKEYDANIVALVMNDNGMPDDATDRIEVATELVDNLLEDGIPAEDIFVDPIIQPIGTDSEMGEHILNAVEEISSKYEDIHITCGLSNISHGLPQRQLLNQAYLVLAMSRGMDSAILDPLDEKIMSLAQASDTLLGKDQYCSDYIKASKSGDLTV</sequence>
<dbReference type="GO" id="GO:0005829">
    <property type="term" value="C:cytosol"/>
    <property type="evidence" value="ECO:0007669"/>
    <property type="project" value="TreeGrafter"/>
</dbReference>
<dbReference type="PANTHER" id="PTHR45833:SF1">
    <property type="entry name" value="METHIONINE SYNTHASE"/>
    <property type="match status" value="1"/>
</dbReference>
<dbReference type="eggNOG" id="COG1410">
    <property type="taxonomic scope" value="Bacteria"/>
</dbReference>
<evidence type="ECO:0000313" key="9">
    <source>
        <dbReference type="Proteomes" id="UP000001661"/>
    </source>
</evidence>
<evidence type="ECO:0000256" key="2">
    <source>
        <dbReference type="ARBA" id="ARBA00022603"/>
    </source>
</evidence>
<evidence type="ECO:0000259" key="7">
    <source>
        <dbReference type="PROSITE" id="PS50972"/>
    </source>
</evidence>
<gene>
    <name evidence="8" type="ordered locus">Acear_1056</name>
</gene>
<organism evidence="8 9">
    <name type="scientific">Acetohalobium arabaticum (strain ATCC 49924 / DSM 5501 / Z-7288)</name>
    <dbReference type="NCBI Taxonomy" id="574087"/>
    <lineage>
        <taxon>Bacteria</taxon>
        <taxon>Bacillati</taxon>
        <taxon>Bacillota</taxon>
        <taxon>Clostridia</taxon>
        <taxon>Halanaerobiales</taxon>
        <taxon>Halobacteroidaceae</taxon>
        <taxon>Acetohalobium</taxon>
    </lineage>
</organism>
<accession>D9QPZ1</accession>
<keyword evidence="5" id="KW-0479">Metal-binding</keyword>
<dbReference type="KEGG" id="aar:Acear_1056"/>
<reference evidence="8 9" key="1">
    <citation type="journal article" date="2010" name="Stand. Genomic Sci.">
        <title>Complete genome sequence of Acetohalobium arabaticum type strain (Z-7288).</title>
        <authorList>
            <person name="Sikorski J."/>
            <person name="Lapidus A."/>
            <person name="Chertkov O."/>
            <person name="Lucas S."/>
            <person name="Copeland A."/>
            <person name="Glavina Del Rio T."/>
            <person name="Nolan M."/>
            <person name="Tice H."/>
            <person name="Cheng J.F."/>
            <person name="Han C."/>
            <person name="Brambilla E."/>
            <person name="Pitluck S."/>
            <person name="Liolios K."/>
            <person name="Ivanova N."/>
            <person name="Mavromatis K."/>
            <person name="Mikhailova N."/>
            <person name="Pati A."/>
            <person name="Bruce D."/>
            <person name="Detter C."/>
            <person name="Tapia R."/>
            <person name="Goodwin L."/>
            <person name="Chen A."/>
            <person name="Palaniappan K."/>
            <person name="Land M."/>
            <person name="Hauser L."/>
            <person name="Chang Y.J."/>
            <person name="Jeffries C.D."/>
            <person name="Rohde M."/>
            <person name="Goker M."/>
            <person name="Spring S."/>
            <person name="Woyke T."/>
            <person name="Bristow J."/>
            <person name="Eisen J.A."/>
            <person name="Markowitz V."/>
            <person name="Hugenholtz P."/>
            <person name="Kyrpides N.C."/>
            <person name="Klenk H.P."/>
        </authorList>
    </citation>
    <scope>NUCLEOTIDE SEQUENCE [LARGE SCALE GENOMIC DNA]</scope>
    <source>
        <strain evidence="9">ATCC 49924 / DSM 5501 / Z-7288</strain>
    </source>
</reference>
<dbReference type="STRING" id="574087.Acear_1056"/>
<keyword evidence="9" id="KW-1185">Reference proteome</keyword>
<dbReference type="RefSeq" id="WP_013278028.1">
    <property type="nucleotide sequence ID" value="NC_014378.1"/>
</dbReference>
<dbReference type="GO" id="GO:0008705">
    <property type="term" value="F:methionine synthase activity"/>
    <property type="evidence" value="ECO:0007669"/>
    <property type="project" value="UniProtKB-EC"/>
</dbReference>
<keyword evidence="2 8" id="KW-0489">Methyltransferase</keyword>
<evidence type="ECO:0000313" key="8">
    <source>
        <dbReference type="EMBL" id="ADL12582.1"/>
    </source>
</evidence>
<dbReference type="GO" id="GO:0032259">
    <property type="term" value="P:methylation"/>
    <property type="evidence" value="ECO:0007669"/>
    <property type="project" value="UniProtKB-KW"/>
</dbReference>
<dbReference type="EC" id="2.1.1.13" evidence="8"/>
<dbReference type="Pfam" id="PF00809">
    <property type="entry name" value="Pterin_bind"/>
    <property type="match status" value="1"/>
</dbReference>
<evidence type="ECO:0000256" key="4">
    <source>
        <dbReference type="ARBA" id="ARBA00022679"/>
    </source>
</evidence>
<dbReference type="HOGENOM" id="CLU_070996_0_0_9"/>
<dbReference type="GO" id="GO:0050667">
    <property type="term" value="P:homocysteine metabolic process"/>
    <property type="evidence" value="ECO:0007669"/>
    <property type="project" value="TreeGrafter"/>
</dbReference>
<name>D9QPZ1_ACEAZ</name>
<evidence type="ECO:0000256" key="6">
    <source>
        <dbReference type="ARBA" id="ARBA00023285"/>
    </source>
</evidence>
<feature type="domain" description="Pterin-binding" evidence="7">
    <location>
        <begin position="1"/>
        <end position="245"/>
    </location>
</feature>
<dbReference type="EMBL" id="CP002105">
    <property type="protein sequence ID" value="ADL12582.1"/>
    <property type="molecule type" value="Genomic_DNA"/>
</dbReference>
<dbReference type="PROSITE" id="PS50972">
    <property type="entry name" value="PTERIN_BINDING"/>
    <property type="match status" value="1"/>
</dbReference>
<keyword evidence="3" id="KW-0846">Cobalamin</keyword>
<dbReference type="GO" id="GO:0046653">
    <property type="term" value="P:tetrahydrofolate metabolic process"/>
    <property type="evidence" value="ECO:0007669"/>
    <property type="project" value="TreeGrafter"/>
</dbReference>
<dbReference type="PANTHER" id="PTHR45833">
    <property type="entry name" value="METHIONINE SYNTHASE"/>
    <property type="match status" value="1"/>
</dbReference>
<dbReference type="OrthoDB" id="358252at2"/>
<dbReference type="Proteomes" id="UP000001661">
    <property type="component" value="Chromosome"/>
</dbReference>
<dbReference type="InterPro" id="IPR000489">
    <property type="entry name" value="Pterin-binding_dom"/>
</dbReference>
<evidence type="ECO:0000256" key="3">
    <source>
        <dbReference type="ARBA" id="ARBA00022628"/>
    </source>
</evidence>
<evidence type="ECO:0000256" key="1">
    <source>
        <dbReference type="ARBA" id="ARBA00010398"/>
    </source>
</evidence>
<dbReference type="GO" id="GO:0046872">
    <property type="term" value="F:metal ion binding"/>
    <property type="evidence" value="ECO:0007669"/>
    <property type="project" value="UniProtKB-KW"/>
</dbReference>
<evidence type="ECO:0000256" key="5">
    <source>
        <dbReference type="ARBA" id="ARBA00022723"/>
    </source>
</evidence>
<dbReference type="InterPro" id="IPR050554">
    <property type="entry name" value="Met_Synthase/Corrinoid"/>
</dbReference>
<dbReference type="GO" id="GO:0031419">
    <property type="term" value="F:cobalamin binding"/>
    <property type="evidence" value="ECO:0007669"/>
    <property type="project" value="UniProtKB-KW"/>
</dbReference>